<dbReference type="KEGG" id="ptkz:JDV02_004237"/>
<gene>
    <name evidence="2" type="ORF">JDV02_004237</name>
</gene>
<dbReference type="RefSeq" id="XP_047841412.1">
    <property type="nucleotide sequence ID" value="XM_047985434.1"/>
</dbReference>
<evidence type="ECO:0000313" key="2">
    <source>
        <dbReference type="EMBL" id="UNI17931.1"/>
    </source>
</evidence>
<dbReference type="OrthoDB" id="4923501at2759"/>
<feature type="region of interest" description="Disordered" evidence="1">
    <location>
        <begin position="66"/>
        <end position="105"/>
    </location>
</feature>
<dbReference type="Proteomes" id="UP000829364">
    <property type="component" value="Chromosome 3"/>
</dbReference>
<organism evidence="2 3">
    <name type="scientific">Purpureocillium takamizusanense</name>
    <dbReference type="NCBI Taxonomy" id="2060973"/>
    <lineage>
        <taxon>Eukaryota</taxon>
        <taxon>Fungi</taxon>
        <taxon>Dikarya</taxon>
        <taxon>Ascomycota</taxon>
        <taxon>Pezizomycotina</taxon>
        <taxon>Sordariomycetes</taxon>
        <taxon>Hypocreomycetidae</taxon>
        <taxon>Hypocreales</taxon>
        <taxon>Ophiocordycipitaceae</taxon>
        <taxon>Purpureocillium</taxon>
    </lineage>
</organism>
<feature type="compositionally biased region" description="Low complexity" evidence="1">
    <location>
        <begin position="87"/>
        <end position="105"/>
    </location>
</feature>
<proteinExistence type="predicted"/>
<dbReference type="EMBL" id="CP086356">
    <property type="protein sequence ID" value="UNI17931.1"/>
    <property type="molecule type" value="Genomic_DNA"/>
</dbReference>
<evidence type="ECO:0000313" key="3">
    <source>
        <dbReference type="Proteomes" id="UP000829364"/>
    </source>
</evidence>
<protein>
    <submittedName>
        <fullName evidence="2">Uncharacterized protein</fullName>
    </submittedName>
</protein>
<reference evidence="2" key="1">
    <citation type="submission" date="2021-11" db="EMBL/GenBank/DDBJ databases">
        <title>Purpureocillium_takamizusanense_genome.</title>
        <authorList>
            <person name="Nguyen N.-H."/>
        </authorList>
    </citation>
    <scope>NUCLEOTIDE SEQUENCE</scope>
    <source>
        <strain evidence="2">PT3</strain>
    </source>
</reference>
<dbReference type="GeneID" id="72066192"/>
<accession>A0A9Q8VAK9</accession>
<name>A0A9Q8VAK9_9HYPO</name>
<evidence type="ECO:0000256" key="1">
    <source>
        <dbReference type="SAM" id="MobiDB-lite"/>
    </source>
</evidence>
<sequence length="105" mass="11362">MAVHQVYHRFFQLPPPPRAHLLDLPSKSRQKLCAVHSHARRQAADLMSSQCAHVARGFPLHCLPPTSPVHNDSCSDPAMPSDSVSTPEPSSAPSFVSSPSSESEP</sequence>
<keyword evidence="3" id="KW-1185">Reference proteome</keyword>
<dbReference type="AlphaFoldDB" id="A0A9Q8VAK9"/>